<keyword evidence="2" id="KW-0732">Signal</keyword>
<dbReference type="InterPro" id="IPR003598">
    <property type="entry name" value="Ig_sub2"/>
</dbReference>
<keyword evidence="4" id="KW-1015">Disulfide bond</keyword>
<dbReference type="InterPro" id="IPR003599">
    <property type="entry name" value="Ig_sub"/>
</dbReference>
<evidence type="ECO:0000313" key="8">
    <source>
        <dbReference type="EMBL" id="KAJ8890803.1"/>
    </source>
</evidence>
<accession>A0ABQ9I2F1</accession>
<evidence type="ECO:0000256" key="4">
    <source>
        <dbReference type="ARBA" id="ARBA00023157"/>
    </source>
</evidence>
<dbReference type="InterPro" id="IPR007110">
    <property type="entry name" value="Ig-like_dom"/>
</dbReference>
<proteinExistence type="predicted"/>
<dbReference type="SUPFAM" id="SSF52058">
    <property type="entry name" value="L domain-like"/>
    <property type="match status" value="1"/>
</dbReference>
<feature type="region of interest" description="Disordered" evidence="6">
    <location>
        <begin position="1270"/>
        <end position="1292"/>
    </location>
</feature>
<dbReference type="SMART" id="SM00082">
    <property type="entry name" value="LRRCT"/>
    <property type="match status" value="1"/>
</dbReference>
<name>A0ABQ9I2F1_9NEOP</name>
<keyword evidence="1" id="KW-0433">Leucine-rich repeat</keyword>
<dbReference type="PROSITE" id="PS50835">
    <property type="entry name" value="IG_LIKE"/>
    <property type="match status" value="1"/>
</dbReference>
<feature type="region of interest" description="Disordered" evidence="6">
    <location>
        <begin position="721"/>
        <end position="777"/>
    </location>
</feature>
<evidence type="ECO:0000259" key="7">
    <source>
        <dbReference type="PROSITE" id="PS50835"/>
    </source>
</evidence>
<feature type="compositionally biased region" description="Acidic residues" evidence="6">
    <location>
        <begin position="761"/>
        <end position="775"/>
    </location>
</feature>
<sequence>MREQGKQEIPEKTHRPTASSGTIFICENPVTRPGIEPGSPWWEASVLIAQPSWPHLASSCEAERSQCIQLHSLHNSSTYVRDIVGDVPLRLSALMEVNIGLCVVSIVDNPQRWHKLSHFVQLTDFERGRIVGLREAGWPFRRIAHRVGPHDRQTGSAQHRYTYSRLDRRIRRAAIADRTATAPQIRATVAPKVSAKTITNCLLDDGLRSSSAYCCCSYNAKEVSSSSRTIPTHTRLMLHNGLSKMFVNSPGQHDHPTVREVWGWVLQASSQSGAGRMTGHGRGGGGAGGQLVTTERRAVGALALCCFALGLRADDCPLLCDCKWKGNKESVICLNASLAAVPRRLGAGTQVLNLTDNPLSSLGKDAFLSAGLLNLQRIHLVRCRLKTLDRHAFRKLTNLVELDLSYNLLPSVPSHVLDSISELRELRLSGNPIQRVVNEAFSSVPQLVRLELSHCRIGTLEPRAFAGLEQSLEWLKIDGNHLVQLKPSTIVTLGNLHGVELADNPWNCTCALRPLREWMQQKNVPFGAPPVCRYPRRLADKSWTRLELDDFACAPRISALAPVIGGVEGHNVTMACAVGGVPRPRVKWMWRNRVVGNASGSPGRRAAYVVHATDEGSNLTVVSAEVQDAGTYVCAAENKAGRAEASVALSVARRPADVGLSGRVLVASIIVAALFLLASCLVALCVCGVRRRAHPSLSSPAASRRHDDSYEKIEMNHKGASMANHTGGAAVGADAPGTEAASPERRRRHLRAEYHGVPSVDTEEEGDQEDDDEETPTPSTLVAAAKVLWARSSEDTASGSHTHSDASDVKCSAMSDHVDLHIPRSISYLDRRLLASHLCEPGLIPGGFTCGNRGGRCRWSAGSLGDLPFPPPLHCGAAPYSPRFTLIEYQDLDIKSELGSIPGGVTPDFCNRQSCPCIPAPLDTQLSSSTLKSSMDELLSPQDTTSSLLLHSDTPNSAARSQPPAVVVAPLSVPQHVMRKQTLGAGGSLYTSAPLEPSPAADRVDKNYPDLLEISPLNASYAGVGAAGAATADSSFCTLPRKRGGALERGRVSARYYRYGTTGCDSQSPLLPDSRYGSSGEGSGSSSASVRRSSIDSYSSYYPLSRDKHSPVAHQRSSSFLNLASPGVSVASGDSGLTPTTSGARKVPSLPASPVLDRVQAATPLLNIVGTSAGGGREAYPLSAPSAVAAANTYDYHAAQLERFLEEYRSLQEQLCKMKETCENIHHHEPTRYGSEALRYGASTPTSDEGGLNPKSILKNKASSVAVTATSASSPMSGGALPDSPSSLSGGAVDYGSDLPSYWLPRNPLLRRYSGGDFFQS</sequence>
<gene>
    <name evidence="8" type="ORF">PR048_010312</name>
</gene>
<evidence type="ECO:0000256" key="6">
    <source>
        <dbReference type="SAM" id="MobiDB-lite"/>
    </source>
</evidence>
<evidence type="ECO:0000256" key="5">
    <source>
        <dbReference type="ARBA" id="ARBA00023180"/>
    </source>
</evidence>
<dbReference type="SMART" id="SM00369">
    <property type="entry name" value="LRR_TYP"/>
    <property type="match status" value="5"/>
</dbReference>
<reference evidence="8 9" key="1">
    <citation type="submission" date="2023-02" db="EMBL/GenBank/DDBJ databases">
        <title>LHISI_Scaffold_Assembly.</title>
        <authorList>
            <person name="Stuart O.P."/>
            <person name="Cleave R."/>
            <person name="Magrath M.J.L."/>
            <person name="Mikheyev A.S."/>
        </authorList>
    </citation>
    <scope>NUCLEOTIDE SEQUENCE [LARGE SCALE GENOMIC DNA]</scope>
    <source>
        <strain evidence="8">Daus_M_001</strain>
        <tissue evidence="8">Leg muscle</tissue>
    </source>
</reference>
<dbReference type="PANTHER" id="PTHR24366">
    <property type="entry name" value="IG(IMMUNOGLOBULIN) AND LRR(LEUCINE RICH REPEAT) DOMAINS"/>
    <property type="match status" value="1"/>
</dbReference>
<dbReference type="InterPro" id="IPR001611">
    <property type="entry name" value="Leu-rich_rpt"/>
</dbReference>
<keyword evidence="9" id="KW-1185">Reference proteome</keyword>
<dbReference type="Pfam" id="PF07679">
    <property type="entry name" value="I-set"/>
    <property type="match status" value="1"/>
</dbReference>
<feature type="compositionally biased region" description="Low complexity" evidence="6">
    <location>
        <begin position="1074"/>
        <end position="1091"/>
    </location>
</feature>
<organism evidence="8 9">
    <name type="scientific">Dryococelus australis</name>
    <dbReference type="NCBI Taxonomy" id="614101"/>
    <lineage>
        <taxon>Eukaryota</taxon>
        <taxon>Metazoa</taxon>
        <taxon>Ecdysozoa</taxon>
        <taxon>Arthropoda</taxon>
        <taxon>Hexapoda</taxon>
        <taxon>Insecta</taxon>
        <taxon>Pterygota</taxon>
        <taxon>Neoptera</taxon>
        <taxon>Polyneoptera</taxon>
        <taxon>Phasmatodea</taxon>
        <taxon>Verophasmatodea</taxon>
        <taxon>Anareolatae</taxon>
        <taxon>Phasmatidae</taxon>
        <taxon>Eurycanthinae</taxon>
        <taxon>Dryococelus</taxon>
    </lineage>
</organism>
<dbReference type="InterPro" id="IPR013098">
    <property type="entry name" value="Ig_I-set"/>
</dbReference>
<dbReference type="InterPro" id="IPR013783">
    <property type="entry name" value="Ig-like_fold"/>
</dbReference>
<feature type="region of interest" description="Disordered" evidence="6">
    <location>
        <begin position="1236"/>
        <end position="1256"/>
    </location>
</feature>
<evidence type="ECO:0000313" key="9">
    <source>
        <dbReference type="Proteomes" id="UP001159363"/>
    </source>
</evidence>
<dbReference type="InterPro" id="IPR003591">
    <property type="entry name" value="Leu-rich_rpt_typical-subtyp"/>
</dbReference>
<comment type="caution">
    <text evidence="8">The sequence shown here is derived from an EMBL/GenBank/DDBJ whole genome shotgun (WGS) entry which is preliminary data.</text>
</comment>
<dbReference type="Gene3D" id="3.80.10.10">
    <property type="entry name" value="Ribonuclease Inhibitor"/>
    <property type="match status" value="2"/>
</dbReference>
<dbReference type="PANTHER" id="PTHR24366:SF140">
    <property type="entry name" value="IP22191P"/>
    <property type="match status" value="1"/>
</dbReference>
<dbReference type="Pfam" id="PF13855">
    <property type="entry name" value="LRR_8"/>
    <property type="match status" value="1"/>
</dbReference>
<dbReference type="InterPro" id="IPR036179">
    <property type="entry name" value="Ig-like_dom_sf"/>
</dbReference>
<evidence type="ECO:0000256" key="2">
    <source>
        <dbReference type="ARBA" id="ARBA00022729"/>
    </source>
</evidence>
<dbReference type="SMART" id="SM00409">
    <property type="entry name" value="IG"/>
    <property type="match status" value="1"/>
</dbReference>
<keyword evidence="5" id="KW-0325">Glycoprotein</keyword>
<dbReference type="InterPro" id="IPR032675">
    <property type="entry name" value="LRR_dom_sf"/>
</dbReference>
<dbReference type="Proteomes" id="UP001159363">
    <property type="component" value="Chromosome 3"/>
</dbReference>
<dbReference type="SUPFAM" id="SSF48726">
    <property type="entry name" value="Immunoglobulin"/>
    <property type="match status" value="1"/>
</dbReference>
<dbReference type="InterPro" id="IPR000483">
    <property type="entry name" value="Cys-rich_flank_reg_C"/>
</dbReference>
<protein>
    <recommendedName>
        <fullName evidence="7">Ig-like domain-containing protein</fullName>
    </recommendedName>
</protein>
<evidence type="ECO:0000256" key="3">
    <source>
        <dbReference type="ARBA" id="ARBA00022737"/>
    </source>
</evidence>
<dbReference type="SMART" id="SM00408">
    <property type="entry name" value="IGc2"/>
    <property type="match status" value="1"/>
</dbReference>
<feature type="domain" description="Ig-like" evidence="7">
    <location>
        <begin position="555"/>
        <end position="650"/>
    </location>
</feature>
<evidence type="ECO:0000256" key="1">
    <source>
        <dbReference type="ARBA" id="ARBA00022614"/>
    </source>
</evidence>
<dbReference type="Gene3D" id="2.60.40.10">
    <property type="entry name" value="Immunoglobulins"/>
    <property type="match status" value="1"/>
</dbReference>
<keyword evidence="3" id="KW-0677">Repeat</keyword>
<dbReference type="EMBL" id="JARBHB010000003">
    <property type="protein sequence ID" value="KAJ8890803.1"/>
    <property type="molecule type" value="Genomic_DNA"/>
</dbReference>
<feature type="region of interest" description="Disordered" evidence="6">
    <location>
        <begin position="1068"/>
        <end position="1091"/>
    </location>
</feature>